<comment type="subcellular location">
    <subcellularLocation>
        <location evidence="1">Cell membrane</location>
        <topology evidence="1">Multi-pass membrane protein</topology>
    </subcellularLocation>
</comment>
<name>A0A3R7Q1T1_PENVA</name>
<dbReference type="GO" id="GO:0043025">
    <property type="term" value="C:neuronal cell body"/>
    <property type="evidence" value="ECO:0007669"/>
    <property type="project" value="TreeGrafter"/>
</dbReference>
<feature type="transmembrane region" description="Helical" evidence="8">
    <location>
        <begin position="141"/>
        <end position="164"/>
    </location>
</feature>
<feature type="transmembrane region" description="Helical" evidence="8">
    <location>
        <begin position="231"/>
        <end position="249"/>
    </location>
</feature>
<evidence type="ECO:0000256" key="7">
    <source>
        <dbReference type="SAM" id="MobiDB-lite"/>
    </source>
</evidence>
<protein>
    <recommendedName>
        <fullName evidence="11">Gustatory receptor</fullName>
    </recommendedName>
</protein>
<evidence type="ECO:0000313" key="9">
    <source>
        <dbReference type="EMBL" id="ROT83771.1"/>
    </source>
</evidence>
<feature type="transmembrane region" description="Helical" evidence="8">
    <location>
        <begin position="361"/>
        <end position="387"/>
    </location>
</feature>
<dbReference type="GO" id="GO:0050909">
    <property type="term" value="P:sensory perception of taste"/>
    <property type="evidence" value="ECO:0007669"/>
    <property type="project" value="InterPro"/>
</dbReference>
<comment type="caution">
    <text evidence="9">The sequence shown here is derived from an EMBL/GenBank/DDBJ whole genome shotgun (WGS) entry which is preliminary data.</text>
</comment>
<evidence type="ECO:0000256" key="5">
    <source>
        <dbReference type="ARBA" id="ARBA00023136"/>
    </source>
</evidence>
<keyword evidence="10" id="KW-1185">Reference proteome</keyword>
<evidence type="ECO:0000256" key="4">
    <source>
        <dbReference type="ARBA" id="ARBA00022989"/>
    </source>
</evidence>
<keyword evidence="4 8" id="KW-1133">Transmembrane helix</keyword>
<proteinExistence type="predicted"/>
<dbReference type="GO" id="GO:0030424">
    <property type="term" value="C:axon"/>
    <property type="evidence" value="ECO:0007669"/>
    <property type="project" value="TreeGrafter"/>
</dbReference>
<evidence type="ECO:0000256" key="6">
    <source>
        <dbReference type="ARBA" id="ARBA00023170"/>
    </source>
</evidence>
<reference evidence="9 10" key="2">
    <citation type="submission" date="2019-01" db="EMBL/GenBank/DDBJ databases">
        <title>The decoding of complex shrimp genome reveals the adaptation for benthos swimmer, frequently molting mechanism and breeding impact on genome.</title>
        <authorList>
            <person name="Sun Y."/>
            <person name="Gao Y."/>
            <person name="Yu Y."/>
        </authorList>
    </citation>
    <scope>NUCLEOTIDE SEQUENCE [LARGE SCALE GENOMIC DNA]</scope>
    <source>
        <tissue evidence="9">Muscle</tissue>
    </source>
</reference>
<feature type="transmembrane region" description="Helical" evidence="8">
    <location>
        <begin position="261"/>
        <end position="288"/>
    </location>
</feature>
<dbReference type="EMBL" id="QCYY01000633">
    <property type="protein sequence ID" value="ROT83771.1"/>
    <property type="molecule type" value="Genomic_DNA"/>
</dbReference>
<gene>
    <name evidence="9" type="ORF">C7M84_023050</name>
</gene>
<dbReference type="Proteomes" id="UP000283509">
    <property type="component" value="Unassembled WGS sequence"/>
</dbReference>
<dbReference type="PANTHER" id="PTHR21143:SF121">
    <property type="entry name" value="GUSTATORY AND ODORANT RECEPTOR 21A"/>
    <property type="match status" value="1"/>
</dbReference>
<dbReference type="AlphaFoldDB" id="A0A3R7Q1T1"/>
<keyword evidence="5 8" id="KW-0472">Membrane</keyword>
<evidence type="ECO:0008006" key="11">
    <source>
        <dbReference type="Google" id="ProtNLM"/>
    </source>
</evidence>
<dbReference type="GO" id="GO:0030425">
    <property type="term" value="C:dendrite"/>
    <property type="evidence" value="ECO:0007669"/>
    <property type="project" value="TreeGrafter"/>
</dbReference>
<evidence type="ECO:0000256" key="1">
    <source>
        <dbReference type="ARBA" id="ARBA00004651"/>
    </source>
</evidence>
<feature type="transmembrane region" description="Helical" evidence="8">
    <location>
        <begin position="399"/>
        <end position="419"/>
    </location>
</feature>
<evidence type="ECO:0000256" key="2">
    <source>
        <dbReference type="ARBA" id="ARBA00022475"/>
    </source>
</evidence>
<accession>A0A3R7Q1T1</accession>
<organism evidence="9 10">
    <name type="scientific">Penaeus vannamei</name>
    <name type="common">Whiteleg shrimp</name>
    <name type="synonym">Litopenaeus vannamei</name>
    <dbReference type="NCBI Taxonomy" id="6689"/>
    <lineage>
        <taxon>Eukaryota</taxon>
        <taxon>Metazoa</taxon>
        <taxon>Ecdysozoa</taxon>
        <taxon>Arthropoda</taxon>
        <taxon>Crustacea</taxon>
        <taxon>Multicrustacea</taxon>
        <taxon>Malacostraca</taxon>
        <taxon>Eumalacostraca</taxon>
        <taxon>Eucarida</taxon>
        <taxon>Decapoda</taxon>
        <taxon>Dendrobranchiata</taxon>
        <taxon>Penaeoidea</taxon>
        <taxon>Penaeidae</taxon>
        <taxon>Penaeus</taxon>
    </lineage>
</organism>
<evidence type="ECO:0000256" key="8">
    <source>
        <dbReference type="SAM" id="Phobius"/>
    </source>
</evidence>
<evidence type="ECO:0000256" key="3">
    <source>
        <dbReference type="ARBA" id="ARBA00022692"/>
    </source>
</evidence>
<feature type="transmembrane region" description="Helical" evidence="8">
    <location>
        <begin position="176"/>
        <end position="201"/>
    </location>
</feature>
<dbReference type="Pfam" id="PF08395">
    <property type="entry name" value="7tm_7"/>
    <property type="match status" value="1"/>
</dbReference>
<dbReference type="PANTHER" id="PTHR21143">
    <property type="entry name" value="INVERTEBRATE GUSTATORY RECEPTOR"/>
    <property type="match status" value="1"/>
</dbReference>
<reference evidence="9 10" key="1">
    <citation type="submission" date="2018-04" db="EMBL/GenBank/DDBJ databases">
        <authorList>
            <person name="Zhang X."/>
            <person name="Yuan J."/>
            <person name="Li F."/>
            <person name="Xiang J."/>
        </authorList>
    </citation>
    <scope>NUCLEOTIDE SEQUENCE [LARGE SCALE GENOMIC DNA]</scope>
    <source>
        <tissue evidence="9">Muscle</tissue>
    </source>
</reference>
<evidence type="ECO:0000313" key="10">
    <source>
        <dbReference type="Proteomes" id="UP000283509"/>
    </source>
</evidence>
<feature type="region of interest" description="Disordered" evidence="7">
    <location>
        <begin position="36"/>
        <end position="74"/>
    </location>
</feature>
<dbReference type="InterPro" id="IPR013604">
    <property type="entry name" value="7TM_chemorcpt"/>
</dbReference>
<dbReference type="GO" id="GO:0005886">
    <property type="term" value="C:plasma membrane"/>
    <property type="evidence" value="ECO:0007669"/>
    <property type="project" value="UniProtKB-SubCell"/>
</dbReference>
<sequence length="514" mass="57018">MTATRLFGFQAEETVSLSPSEIVAVTEGERALSDISAEGLSPCNHEADSSPSEDASVRDALPESAPPRPPSLLRHARFPNRRNMRFLGILLGVLRLVGGFPYVESGDGAAGADTRAATRNRVGTDMARRKESPLYEKNRFWVLWSCVIPVVFLTYPVYSIWAMFDGKRSLPRPASTLVTAIVVKEGVLLISITSVVGYLIYQRSLALELVSELQRFRRSTRASSPKRARNGFMAFLMACFVGGYSTIIGKEMIYIVQNFSWGYVLVDFFEFVFWFLIDAFTMCFYFTAVSAMSDAYDDLISTLAALRPPPRTASVSVATKQSALAVAAGPTAGSPAAEGLFESASESLVRLHDLHRLLHRYMAFPITVSMQVSVISTIISLFFMTFWSGSGSFSKVEAIAFLVVGALPFVVLSNIPEILKCRVEELRVLLWSLRRRRPDQGLRQAVSGEGKARWQLMLRFRARLSSTDLLETLSEFPGFQLCGLFTLGRPCVVDICSFMATYLIILLQFLASER</sequence>
<keyword evidence="2" id="KW-1003">Cell membrane</keyword>
<keyword evidence="3 8" id="KW-0812">Transmembrane</keyword>
<keyword evidence="6" id="KW-0675">Receptor</keyword>